<proteinExistence type="predicted"/>
<sequence length="183" mass="21177">MKIICLCILFFAILSCRDEQSLSKELSVLQSSSIILPQGEDLIIHNMDSMTYNKENKLKYIIYSDSLACSSCMINSLISWNPFIEYSKNYNGKLVFYFVFSPAKKDVRSLNMLIRNSEFKYQIIVDGKNNFAKSNSHLPKDNLLHTFLLDENNNVILVGNPVRNKKIKEMFYKIVEEKLGKPQ</sequence>
<accession>A0A413IMV7</accession>
<protein>
    <recommendedName>
        <fullName evidence="6">Thioredoxin domain-containing protein</fullName>
    </recommendedName>
</protein>
<reference evidence="4 5" key="1">
    <citation type="submission" date="2018-08" db="EMBL/GenBank/DDBJ databases">
        <title>A genome reference for cultivated species of the human gut microbiota.</title>
        <authorList>
            <person name="Zou Y."/>
            <person name="Xue W."/>
            <person name="Luo G."/>
        </authorList>
    </citation>
    <scope>NUCLEOTIDE SEQUENCE [LARGE SCALE GENOMIC DNA]</scope>
    <source>
        <strain evidence="3 4">AF34-33</strain>
        <strain evidence="2 5">OF02-7</strain>
    </source>
</reference>
<comment type="caution">
    <text evidence="2">The sequence shown here is derived from an EMBL/GenBank/DDBJ whole genome shotgun (WGS) entry which is preliminary data.</text>
</comment>
<evidence type="ECO:0000313" key="2">
    <source>
        <dbReference type="EMBL" id="RGY17572.1"/>
    </source>
</evidence>
<evidence type="ECO:0000313" key="3">
    <source>
        <dbReference type="EMBL" id="RHM41925.1"/>
    </source>
</evidence>
<evidence type="ECO:0008006" key="6">
    <source>
        <dbReference type="Google" id="ProtNLM"/>
    </source>
</evidence>
<reference evidence="1" key="3">
    <citation type="submission" date="2021-09" db="EMBL/GenBank/DDBJ databases">
        <authorList>
            <person name="Gilroy R."/>
        </authorList>
    </citation>
    <scope>NUCLEOTIDE SEQUENCE</scope>
    <source>
        <strain evidence="1">6966</strain>
    </source>
</reference>
<evidence type="ECO:0000313" key="1">
    <source>
        <dbReference type="EMBL" id="HJF69431.1"/>
    </source>
</evidence>
<organism evidence="2 5">
    <name type="scientific">Butyricimonas virosa</name>
    <dbReference type="NCBI Taxonomy" id="544645"/>
    <lineage>
        <taxon>Bacteria</taxon>
        <taxon>Pseudomonadati</taxon>
        <taxon>Bacteroidota</taxon>
        <taxon>Bacteroidia</taxon>
        <taxon>Bacteroidales</taxon>
        <taxon>Odoribacteraceae</taxon>
        <taxon>Butyricimonas</taxon>
    </lineage>
</organism>
<dbReference type="Proteomes" id="UP000742098">
    <property type="component" value="Unassembled WGS sequence"/>
</dbReference>
<evidence type="ECO:0000313" key="5">
    <source>
        <dbReference type="Proteomes" id="UP000286063"/>
    </source>
</evidence>
<name>A0A413IMV7_9BACT</name>
<dbReference type="EMBL" id="QRPV01000016">
    <property type="protein sequence ID" value="RHM41925.1"/>
    <property type="molecule type" value="Genomic_DNA"/>
</dbReference>
<dbReference type="Proteomes" id="UP000286038">
    <property type="component" value="Unassembled WGS sequence"/>
</dbReference>
<reference evidence="1" key="2">
    <citation type="journal article" date="2021" name="PeerJ">
        <title>Extensive microbial diversity within the chicken gut microbiome revealed by metagenomics and culture.</title>
        <authorList>
            <person name="Gilroy R."/>
            <person name="Ravi A."/>
            <person name="Getino M."/>
            <person name="Pursley I."/>
            <person name="Horton D.L."/>
            <person name="Alikhan N.F."/>
            <person name="Baker D."/>
            <person name="Gharbi K."/>
            <person name="Hall N."/>
            <person name="Watson M."/>
            <person name="Adriaenssens E.M."/>
            <person name="Foster-Nyarko E."/>
            <person name="Jarju S."/>
            <person name="Secka A."/>
            <person name="Antonio M."/>
            <person name="Oren A."/>
            <person name="Chaudhuri R.R."/>
            <person name="La Ragione R."/>
            <person name="Hildebrand F."/>
            <person name="Pallen M.J."/>
        </authorList>
    </citation>
    <scope>NUCLEOTIDE SEQUENCE</scope>
    <source>
        <strain evidence="1">6966</strain>
    </source>
</reference>
<dbReference type="EMBL" id="DYVS01000031">
    <property type="protein sequence ID" value="HJF69431.1"/>
    <property type="molecule type" value="Genomic_DNA"/>
</dbReference>
<dbReference type="AlphaFoldDB" id="A0A413IMV7"/>
<dbReference type="EMBL" id="QSCR01000015">
    <property type="protein sequence ID" value="RGY17572.1"/>
    <property type="molecule type" value="Genomic_DNA"/>
</dbReference>
<evidence type="ECO:0000313" key="4">
    <source>
        <dbReference type="Proteomes" id="UP000286038"/>
    </source>
</evidence>
<dbReference type="OrthoDB" id="1100417at2"/>
<dbReference type="RefSeq" id="WP_117721612.1">
    <property type="nucleotide sequence ID" value="NZ_CABJDM010000016.1"/>
</dbReference>
<dbReference type="Proteomes" id="UP000286063">
    <property type="component" value="Unassembled WGS sequence"/>
</dbReference>
<dbReference type="PROSITE" id="PS51257">
    <property type="entry name" value="PROKAR_LIPOPROTEIN"/>
    <property type="match status" value="1"/>
</dbReference>
<gene>
    <name evidence="3" type="ORF">DWZ68_12485</name>
    <name evidence="2" type="ORF">DXA50_09820</name>
    <name evidence="1" type="ORF">K8V05_01590</name>
</gene>